<dbReference type="AlphaFoldDB" id="A0A1I8MHI5"/>
<dbReference type="CDD" id="cd17039">
    <property type="entry name" value="Ubl_ubiquitin_like"/>
    <property type="match status" value="1"/>
</dbReference>
<dbReference type="KEGG" id="mde:101892732"/>
<dbReference type="SUPFAM" id="SSF54236">
    <property type="entry name" value="Ubiquitin-like"/>
    <property type="match status" value="1"/>
</dbReference>
<feature type="domain" description="UBA" evidence="2">
    <location>
        <begin position="335"/>
        <end position="375"/>
    </location>
</feature>
<dbReference type="PANTHER" id="PTHR46738">
    <property type="entry name" value="UBIQUITIN-ASSOCIATED DOMAIN-CONTAINING PROTEIN 1"/>
    <property type="match status" value="1"/>
</dbReference>
<evidence type="ECO:0000256" key="1">
    <source>
        <dbReference type="SAM" id="MobiDB-lite"/>
    </source>
</evidence>
<dbReference type="RefSeq" id="XP_005184902.2">
    <property type="nucleotide sequence ID" value="XM_005184845.4"/>
</dbReference>
<dbReference type="InterPro" id="IPR052476">
    <property type="entry name" value="UBAC1"/>
</dbReference>
<dbReference type="SUPFAM" id="SSF46934">
    <property type="entry name" value="UBA-like"/>
    <property type="match status" value="2"/>
</dbReference>
<gene>
    <name evidence="3" type="primary">101892732</name>
</gene>
<dbReference type="CDD" id="cd14304">
    <property type="entry name" value="UBA2_KPC2"/>
    <property type="match status" value="1"/>
</dbReference>
<proteinExistence type="predicted"/>
<dbReference type="PROSITE" id="PS50030">
    <property type="entry name" value="UBA"/>
    <property type="match status" value="2"/>
</dbReference>
<dbReference type="STRING" id="7370.A0A1I8MHI5"/>
<dbReference type="Pfam" id="PF00627">
    <property type="entry name" value="UBA"/>
    <property type="match status" value="1"/>
</dbReference>
<feature type="region of interest" description="Disordered" evidence="1">
    <location>
        <begin position="16"/>
        <end position="134"/>
    </location>
</feature>
<name>A0A1I8MHI5_MUSDO</name>
<dbReference type="OrthoDB" id="336240at2759"/>
<organism evidence="3">
    <name type="scientific">Musca domestica</name>
    <name type="common">House fly</name>
    <dbReference type="NCBI Taxonomy" id="7370"/>
    <lineage>
        <taxon>Eukaryota</taxon>
        <taxon>Metazoa</taxon>
        <taxon>Ecdysozoa</taxon>
        <taxon>Arthropoda</taxon>
        <taxon>Hexapoda</taxon>
        <taxon>Insecta</taxon>
        <taxon>Pterygota</taxon>
        <taxon>Neoptera</taxon>
        <taxon>Endopterygota</taxon>
        <taxon>Diptera</taxon>
        <taxon>Brachycera</taxon>
        <taxon>Muscomorpha</taxon>
        <taxon>Muscoidea</taxon>
        <taxon>Muscidae</taxon>
        <taxon>Musca</taxon>
    </lineage>
</organism>
<dbReference type="InterPro" id="IPR041927">
    <property type="entry name" value="UBA2_UBAC1"/>
</dbReference>
<dbReference type="InterPro" id="IPR009060">
    <property type="entry name" value="UBA-like_sf"/>
</dbReference>
<dbReference type="Gene3D" id="1.10.8.10">
    <property type="entry name" value="DNA helicase RuvA subunit, C-terminal domain"/>
    <property type="match status" value="2"/>
</dbReference>
<evidence type="ECO:0000313" key="3">
    <source>
        <dbReference type="EnsemblMetazoa" id="MDOA004953-PA"/>
    </source>
</evidence>
<dbReference type="PANTHER" id="PTHR46738:SF1">
    <property type="entry name" value="UBIQUITIN-ASSOCIATED DOMAIN-CONTAINING PROTEIN 1"/>
    <property type="match status" value="1"/>
</dbReference>
<accession>A0A1I8MHI5</accession>
<feature type="compositionally biased region" description="Low complexity" evidence="1">
    <location>
        <begin position="80"/>
        <end position="104"/>
    </location>
</feature>
<sequence>MIPWVREKFAERRAKWLARSKRSQSSGGSASGGGNKEDDDECSEARDRDSPRFHRLNCKQEDDDDEEDLEDDTDANSPGHSSQHSSNRNQHNSPTPSRQQQQQQCHHATRSLHSSPVKLAKKSSRRSSAASSSITNTLVNTESFARGCSSPRERIKVRVICPSARLMIFQTDGNRRLLELKNEIILELADDLLTNMPMYASEPKSLATKFRLLKADYQGSELNEGHSLEQLGIGNNDTLVLVAKRGNLQQLVNQTRETRSPSDKDIELATVNLPVRSADVPLVDINEIFQQSNLHFDVRKVLISLAQASAVVIGSGPYAKRLIAMLKQKLINKRNYQNDTTQCLVDMGFKKEKAEYALKLHNNVYSAALEWLIQRQSQETSIEEVVMGIPRTSSMASPSGILSSDNTVENIAALLEIVRIYSYRDIPPTPDAVQTLVEMGFQESDVIEALKKTCNNKAAACEWLCGNRTGSLVELREGLAQDSPILKTILQLPQVQLSLSNPEILLAFLAILENEQSIRVWGDDNDTTSVITHILQKYHEEKHVLGINQFYSSR</sequence>
<dbReference type="VEuPathDB" id="VectorBase:MDOMA2_000975"/>
<dbReference type="Pfam" id="PF22562">
    <property type="entry name" value="UBA_7"/>
    <property type="match status" value="1"/>
</dbReference>
<feature type="compositionally biased region" description="Basic and acidic residues" evidence="1">
    <location>
        <begin position="43"/>
        <end position="52"/>
    </location>
</feature>
<feature type="domain" description="UBA" evidence="2">
    <location>
        <begin position="427"/>
        <end position="467"/>
    </location>
</feature>
<reference evidence="3" key="1">
    <citation type="submission" date="2020-05" db="UniProtKB">
        <authorList>
            <consortium name="EnsemblMetazoa"/>
        </authorList>
    </citation>
    <scope>IDENTIFICATION</scope>
    <source>
        <strain evidence="3">Aabys</strain>
    </source>
</reference>
<dbReference type="GO" id="GO:0000151">
    <property type="term" value="C:ubiquitin ligase complex"/>
    <property type="evidence" value="ECO:0007669"/>
    <property type="project" value="TreeGrafter"/>
</dbReference>
<dbReference type="SMART" id="SM00165">
    <property type="entry name" value="UBA"/>
    <property type="match status" value="2"/>
</dbReference>
<dbReference type="EnsemblMetazoa" id="MDOA004953-RA">
    <property type="protein sequence ID" value="MDOA004953-PA"/>
    <property type="gene ID" value="MDOA004953"/>
</dbReference>
<evidence type="ECO:0000259" key="2">
    <source>
        <dbReference type="PROSITE" id="PS50030"/>
    </source>
</evidence>
<dbReference type="InterPro" id="IPR029071">
    <property type="entry name" value="Ubiquitin-like_domsf"/>
</dbReference>
<protein>
    <recommendedName>
        <fullName evidence="2">UBA domain-containing protein</fullName>
    </recommendedName>
</protein>
<dbReference type="Pfam" id="PF23326">
    <property type="entry name" value="UBL_UBAC1"/>
    <property type="match status" value="1"/>
</dbReference>
<dbReference type="InterPro" id="IPR057650">
    <property type="entry name" value="UBL_UBAC1"/>
</dbReference>
<dbReference type="VEuPathDB" id="VectorBase:MDOA004953"/>
<dbReference type="InterPro" id="IPR015940">
    <property type="entry name" value="UBA"/>
</dbReference>
<dbReference type="eggNOG" id="ENOG502QQQ6">
    <property type="taxonomic scope" value="Eukaryota"/>
</dbReference>
<feature type="compositionally biased region" description="Acidic residues" evidence="1">
    <location>
        <begin position="61"/>
        <end position="74"/>
    </location>
</feature>